<protein>
    <recommendedName>
        <fullName evidence="5">Peptidyl-prolyl cis-trans isomerase</fullName>
        <ecNumber evidence="5">5.2.1.8</ecNumber>
    </recommendedName>
</protein>
<dbReference type="KEGG" id="daur:Daura_24580"/>
<comment type="similarity">
    <text evidence="5">Belongs to the FKBP-type PPIase family.</text>
</comment>
<evidence type="ECO:0000256" key="3">
    <source>
        <dbReference type="ARBA" id="ARBA00023235"/>
    </source>
</evidence>
<keyword evidence="7" id="KW-0812">Transmembrane</keyword>
<keyword evidence="2 4" id="KW-0697">Rotamase</keyword>
<name>A0A9Q9IMT6_9ACTN</name>
<dbReference type="Gene3D" id="3.10.50.40">
    <property type="match status" value="1"/>
</dbReference>
<dbReference type="PANTHER" id="PTHR45779">
    <property type="entry name" value="PEPTIDYLPROLYL ISOMERASE"/>
    <property type="match status" value="1"/>
</dbReference>
<dbReference type="InterPro" id="IPR001179">
    <property type="entry name" value="PPIase_FKBP_dom"/>
</dbReference>
<dbReference type="InterPro" id="IPR046357">
    <property type="entry name" value="PPIase_dom_sf"/>
</dbReference>
<feature type="region of interest" description="Disordered" evidence="6">
    <location>
        <begin position="80"/>
        <end position="136"/>
    </location>
</feature>
<keyword evidence="10" id="KW-1185">Reference proteome</keyword>
<evidence type="ECO:0000313" key="10">
    <source>
        <dbReference type="Proteomes" id="UP001058003"/>
    </source>
</evidence>
<evidence type="ECO:0000256" key="4">
    <source>
        <dbReference type="PROSITE-ProRule" id="PRU00277"/>
    </source>
</evidence>
<keyword evidence="7" id="KW-0472">Membrane</keyword>
<dbReference type="SUPFAM" id="SSF54534">
    <property type="entry name" value="FKBP-like"/>
    <property type="match status" value="1"/>
</dbReference>
<reference evidence="9" key="1">
    <citation type="submission" date="2021-04" db="EMBL/GenBank/DDBJ databases">
        <title>Dactylosporangium aurantiacum NRRL B-8018 full assembly.</title>
        <authorList>
            <person name="Hartkoorn R.C."/>
            <person name="Beaudoing E."/>
            <person name="Hot D."/>
        </authorList>
    </citation>
    <scope>NUCLEOTIDE SEQUENCE</scope>
    <source>
        <strain evidence="9">NRRL B-8018</strain>
    </source>
</reference>
<dbReference type="EMBL" id="CP073767">
    <property type="protein sequence ID" value="UWZ59054.1"/>
    <property type="molecule type" value="Genomic_DNA"/>
</dbReference>
<dbReference type="InterPro" id="IPR044609">
    <property type="entry name" value="FKBP2/11"/>
</dbReference>
<evidence type="ECO:0000256" key="2">
    <source>
        <dbReference type="ARBA" id="ARBA00023110"/>
    </source>
</evidence>
<evidence type="ECO:0000256" key="1">
    <source>
        <dbReference type="ARBA" id="ARBA00000971"/>
    </source>
</evidence>
<feature type="transmembrane region" description="Helical" evidence="7">
    <location>
        <begin position="56"/>
        <end position="77"/>
    </location>
</feature>
<dbReference type="GO" id="GO:0003755">
    <property type="term" value="F:peptidyl-prolyl cis-trans isomerase activity"/>
    <property type="evidence" value="ECO:0007669"/>
    <property type="project" value="UniProtKB-UniRule"/>
</dbReference>
<sequence length="249" mass="25183">MVAYGVAVTDRVTNPQPGTGSKRPSTIQVDKSKAAKRAAAKAAKARAVAAEKRRRMLSIVGAAAAVLVLIVGITLWVRSGDSSPRDNTSTGSTTSGAATQGTDAQTAPAQGDTAPPAAFPPVPAGADPALSTKPAAKAGTGTVSKLVVTTLIEGKGAPAQAGQNITVNYVGVTYADGKEFDSSWKRSQPLDFQLGTGMVIKGWDEGLVGVKVGSRVQLDIPASMAYGDNPGNGAPGGTLRFVVDLLAAK</sequence>
<feature type="region of interest" description="Disordered" evidence="6">
    <location>
        <begin position="1"/>
        <end position="31"/>
    </location>
</feature>
<organism evidence="9 10">
    <name type="scientific">Dactylosporangium aurantiacum</name>
    <dbReference type="NCBI Taxonomy" id="35754"/>
    <lineage>
        <taxon>Bacteria</taxon>
        <taxon>Bacillati</taxon>
        <taxon>Actinomycetota</taxon>
        <taxon>Actinomycetes</taxon>
        <taxon>Micromonosporales</taxon>
        <taxon>Micromonosporaceae</taxon>
        <taxon>Dactylosporangium</taxon>
    </lineage>
</organism>
<evidence type="ECO:0000259" key="8">
    <source>
        <dbReference type="PROSITE" id="PS50059"/>
    </source>
</evidence>
<dbReference type="FunFam" id="3.10.50.40:FF:000006">
    <property type="entry name" value="Peptidyl-prolyl cis-trans isomerase"/>
    <property type="match status" value="1"/>
</dbReference>
<dbReference type="OrthoDB" id="25996at2"/>
<proteinExistence type="inferred from homology"/>
<feature type="compositionally biased region" description="Polar residues" evidence="6">
    <location>
        <begin position="11"/>
        <end position="29"/>
    </location>
</feature>
<evidence type="ECO:0000256" key="5">
    <source>
        <dbReference type="RuleBase" id="RU003915"/>
    </source>
</evidence>
<gene>
    <name evidence="9" type="ORF">Daura_24580</name>
</gene>
<feature type="compositionally biased region" description="Low complexity" evidence="6">
    <location>
        <begin position="88"/>
        <end position="116"/>
    </location>
</feature>
<dbReference type="PROSITE" id="PS50059">
    <property type="entry name" value="FKBP_PPIASE"/>
    <property type="match status" value="1"/>
</dbReference>
<evidence type="ECO:0000256" key="6">
    <source>
        <dbReference type="SAM" id="MobiDB-lite"/>
    </source>
</evidence>
<evidence type="ECO:0000256" key="7">
    <source>
        <dbReference type="SAM" id="Phobius"/>
    </source>
</evidence>
<evidence type="ECO:0000313" key="9">
    <source>
        <dbReference type="EMBL" id="UWZ59054.1"/>
    </source>
</evidence>
<dbReference type="Pfam" id="PF00254">
    <property type="entry name" value="FKBP_C"/>
    <property type="match status" value="1"/>
</dbReference>
<keyword evidence="7" id="KW-1133">Transmembrane helix</keyword>
<feature type="domain" description="PPIase FKBP-type" evidence="8">
    <location>
        <begin position="162"/>
        <end position="249"/>
    </location>
</feature>
<comment type="catalytic activity">
    <reaction evidence="1 4 5">
        <text>[protein]-peptidylproline (omega=180) = [protein]-peptidylproline (omega=0)</text>
        <dbReference type="Rhea" id="RHEA:16237"/>
        <dbReference type="Rhea" id="RHEA-COMP:10747"/>
        <dbReference type="Rhea" id="RHEA-COMP:10748"/>
        <dbReference type="ChEBI" id="CHEBI:83833"/>
        <dbReference type="ChEBI" id="CHEBI:83834"/>
        <dbReference type="EC" id="5.2.1.8"/>
    </reaction>
</comment>
<keyword evidence="3 4" id="KW-0413">Isomerase</keyword>
<dbReference type="Proteomes" id="UP001058003">
    <property type="component" value="Chromosome"/>
</dbReference>
<dbReference type="PANTHER" id="PTHR45779:SF7">
    <property type="entry name" value="PEPTIDYLPROLYL ISOMERASE"/>
    <property type="match status" value="1"/>
</dbReference>
<dbReference type="AlphaFoldDB" id="A0A9Q9IMT6"/>
<dbReference type="EC" id="5.2.1.8" evidence="5"/>
<accession>A0A9Q9IMT6</accession>